<keyword evidence="1" id="KW-0723">Serine/threonine-protein kinase</keyword>
<proteinExistence type="predicted"/>
<dbReference type="RefSeq" id="WP_160852203.1">
    <property type="nucleotide sequence ID" value="NZ_WUWG01000001.1"/>
</dbReference>
<keyword evidence="5" id="KW-1185">Reference proteome</keyword>
<feature type="domain" description="Histidine kinase/HSP90-like ATPase" evidence="3">
    <location>
        <begin position="15"/>
        <end position="142"/>
    </location>
</feature>
<evidence type="ECO:0000259" key="3">
    <source>
        <dbReference type="Pfam" id="PF13581"/>
    </source>
</evidence>
<sequence>MRTDPALPRHFDWQFQSDLRRVSEIAAAIGRLIARTPAWADRQEEVELVSAELLTNLSRHAYGGTAGPIDLTMTLAPSFLRLRSEDRGRPFRAPDAKPPAENPNSSGTETLREGGFGLSIIHEIADTVSYARNGQRNIWTLTLVRERAKAG</sequence>
<name>A0A6B0TPP6_9RHOB</name>
<dbReference type="GO" id="GO:0004674">
    <property type="term" value="F:protein serine/threonine kinase activity"/>
    <property type="evidence" value="ECO:0007669"/>
    <property type="project" value="UniProtKB-KW"/>
</dbReference>
<protein>
    <recommendedName>
        <fullName evidence="3">Histidine kinase/HSP90-like ATPase domain-containing protein</fullName>
    </recommendedName>
</protein>
<dbReference type="EMBL" id="WUWG01000001">
    <property type="protein sequence ID" value="MXU64629.1"/>
    <property type="molecule type" value="Genomic_DNA"/>
</dbReference>
<reference evidence="4 5" key="1">
    <citation type="submission" date="2019-12" db="EMBL/GenBank/DDBJ databases">
        <title>Strain KN286 was isolated from seawater, which was collected from Caroline Seamount in the tropical western Pacific.</title>
        <authorList>
            <person name="Wang Q."/>
        </authorList>
    </citation>
    <scope>NUCLEOTIDE SEQUENCE [LARGE SCALE GENOMIC DNA]</scope>
    <source>
        <strain evidence="4 5">KN286</strain>
    </source>
</reference>
<dbReference type="CDD" id="cd16936">
    <property type="entry name" value="HATPase_RsbW-like"/>
    <property type="match status" value="1"/>
</dbReference>
<organism evidence="4 5">
    <name type="scientific">Oceanomicrobium pacificus</name>
    <dbReference type="NCBI Taxonomy" id="2692916"/>
    <lineage>
        <taxon>Bacteria</taxon>
        <taxon>Pseudomonadati</taxon>
        <taxon>Pseudomonadota</taxon>
        <taxon>Alphaproteobacteria</taxon>
        <taxon>Rhodobacterales</taxon>
        <taxon>Paracoccaceae</taxon>
        <taxon>Oceanomicrobium</taxon>
    </lineage>
</organism>
<evidence type="ECO:0000256" key="2">
    <source>
        <dbReference type="SAM" id="MobiDB-lite"/>
    </source>
</evidence>
<keyword evidence="1" id="KW-0418">Kinase</keyword>
<dbReference type="InterPro" id="IPR003594">
    <property type="entry name" value="HATPase_dom"/>
</dbReference>
<dbReference type="AlphaFoldDB" id="A0A6B0TPP6"/>
<gene>
    <name evidence="4" type="ORF">GSH16_04165</name>
</gene>
<dbReference type="Proteomes" id="UP000436016">
    <property type="component" value="Unassembled WGS sequence"/>
</dbReference>
<dbReference type="Pfam" id="PF13581">
    <property type="entry name" value="HATPase_c_2"/>
    <property type="match status" value="1"/>
</dbReference>
<evidence type="ECO:0000313" key="5">
    <source>
        <dbReference type="Proteomes" id="UP000436016"/>
    </source>
</evidence>
<keyword evidence="1" id="KW-0808">Transferase</keyword>
<dbReference type="InterPro" id="IPR036890">
    <property type="entry name" value="HATPase_C_sf"/>
</dbReference>
<dbReference type="PANTHER" id="PTHR35526">
    <property type="entry name" value="ANTI-SIGMA-F FACTOR RSBW-RELATED"/>
    <property type="match status" value="1"/>
</dbReference>
<comment type="caution">
    <text evidence="4">The sequence shown here is derived from an EMBL/GenBank/DDBJ whole genome shotgun (WGS) entry which is preliminary data.</text>
</comment>
<feature type="compositionally biased region" description="Basic and acidic residues" evidence="2">
    <location>
        <begin position="85"/>
        <end position="95"/>
    </location>
</feature>
<dbReference type="SUPFAM" id="SSF55874">
    <property type="entry name" value="ATPase domain of HSP90 chaperone/DNA topoisomerase II/histidine kinase"/>
    <property type="match status" value="1"/>
</dbReference>
<feature type="region of interest" description="Disordered" evidence="2">
    <location>
        <begin position="85"/>
        <end position="111"/>
    </location>
</feature>
<accession>A0A6B0TPP6</accession>
<dbReference type="Gene3D" id="3.30.565.10">
    <property type="entry name" value="Histidine kinase-like ATPase, C-terminal domain"/>
    <property type="match status" value="1"/>
</dbReference>
<evidence type="ECO:0000256" key="1">
    <source>
        <dbReference type="ARBA" id="ARBA00022527"/>
    </source>
</evidence>
<evidence type="ECO:0000313" key="4">
    <source>
        <dbReference type="EMBL" id="MXU64629.1"/>
    </source>
</evidence>
<dbReference type="InterPro" id="IPR050267">
    <property type="entry name" value="Anti-sigma-factor_SerPK"/>
</dbReference>